<dbReference type="STRING" id="905079.L1JYF4"/>
<dbReference type="AlphaFoldDB" id="L1JYF4"/>
<dbReference type="Gene3D" id="2.30.42.10">
    <property type="match status" value="2"/>
</dbReference>
<feature type="compositionally biased region" description="Basic and acidic residues" evidence="1">
    <location>
        <begin position="297"/>
        <end position="311"/>
    </location>
</feature>
<dbReference type="InterPro" id="IPR001478">
    <property type="entry name" value="PDZ"/>
</dbReference>
<accession>L1JYF4</accession>
<dbReference type="GO" id="GO:0007165">
    <property type="term" value="P:signal transduction"/>
    <property type="evidence" value="ECO:0007669"/>
    <property type="project" value="TreeGrafter"/>
</dbReference>
<feature type="compositionally biased region" description="Polar residues" evidence="1">
    <location>
        <begin position="156"/>
        <end position="166"/>
    </location>
</feature>
<sequence>MLTSVKSPDTHSGNSSHARKTGKDNQTTPTQTSPVQLDKFFSSLLSPSNNHVGIGVSVTKTSKGSIAVSSIQRGGPAELSGKINHGDVILEIDKKPAGKTLEEVGRQLAGEAGKAVRLKVRREGVFGSEVLEVEIKRGAVSKTGAGPAQDGKRTPQRSPANSSSTRGAEIASPRQDLLGNMITSISDQAAMLLGGREGIGIEVTKTSKGSIAVSSIQRGGPAELSGKINHGDVILEIDKKPAGKTLEEVGRQLAGEAGKAVRLKVRREGVFGSEVLEVEIKRGAVSKTGAGPAVKLENGRGSKEETSRHADVLPSSLVAPSPKSSRSVPREKNLADIVLDHTLGQILDRMECDKIEKVYVEHAN</sequence>
<dbReference type="PROSITE" id="PS50106">
    <property type="entry name" value="PDZ"/>
    <property type="match status" value="2"/>
</dbReference>
<evidence type="ECO:0000313" key="3">
    <source>
        <dbReference type="EMBL" id="EKX53354.1"/>
    </source>
</evidence>
<feature type="domain" description="PDZ" evidence="2">
    <location>
        <begin position="189"/>
        <end position="269"/>
    </location>
</feature>
<feature type="compositionally biased region" description="Polar residues" evidence="1">
    <location>
        <begin position="24"/>
        <end position="35"/>
    </location>
</feature>
<feature type="domain" description="PDZ" evidence="2">
    <location>
        <begin position="34"/>
        <end position="124"/>
    </location>
</feature>
<dbReference type="SMART" id="SM00228">
    <property type="entry name" value="PDZ"/>
    <property type="match status" value="2"/>
</dbReference>
<reference evidence="4" key="3">
    <citation type="submission" date="2016-03" db="UniProtKB">
        <authorList>
            <consortium name="EnsemblProtists"/>
        </authorList>
    </citation>
    <scope>IDENTIFICATION</scope>
</reference>
<dbReference type="CDD" id="cd06782">
    <property type="entry name" value="cpPDZ_CPP-like"/>
    <property type="match status" value="1"/>
</dbReference>
<dbReference type="InterPro" id="IPR036034">
    <property type="entry name" value="PDZ_sf"/>
</dbReference>
<feature type="region of interest" description="Disordered" evidence="1">
    <location>
        <begin position="141"/>
        <end position="173"/>
    </location>
</feature>
<dbReference type="PANTHER" id="PTHR32060:SF30">
    <property type="entry name" value="CARBOXY-TERMINAL PROCESSING PROTEASE CTPA"/>
    <property type="match status" value="1"/>
</dbReference>
<evidence type="ECO:0000313" key="4">
    <source>
        <dbReference type="EnsemblProtists" id="EKX53354"/>
    </source>
</evidence>
<dbReference type="GO" id="GO:0004175">
    <property type="term" value="F:endopeptidase activity"/>
    <property type="evidence" value="ECO:0007669"/>
    <property type="project" value="TreeGrafter"/>
</dbReference>
<dbReference type="RefSeq" id="XP_005840334.1">
    <property type="nucleotide sequence ID" value="XM_005840277.1"/>
</dbReference>
<feature type="region of interest" description="Disordered" evidence="1">
    <location>
        <begin position="1"/>
        <end position="36"/>
    </location>
</feature>
<dbReference type="HOGENOM" id="CLU_761748_0_0_1"/>
<dbReference type="Pfam" id="PF17820">
    <property type="entry name" value="PDZ_6"/>
    <property type="match status" value="2"/>
</dbReference>
<feature type="region of interest" description="Disordered" evidence="1">
    <location>
        <begin position="289"/>
        <end position="329"/>
    </location>
</feature>
<evidence type="ECO:0000313" key="5">
    <source>
        <dbReference type="Proteomes" id="UP000011087"/>
    </source>
</evidence>
<dbReference type="GeneID" id="17310150"/>
<name>L1JYF4_GUITC</name>
<gene>
    <name evidence="3" type="ORF">GUITHDRAFT_101057</name>
</gene>
<evidence type="ECO:0000256" key="1">
    <source>
        <dbReference type="SAM" id="MobiDB-lite"/>
    </source>
</evidence>
<dbReference type="InterPro" id="IPR041489">
    <property type="entry name" value="PDZ_6"/>
</dbReference>
<dbReference type="PaxDb" id="55529-EKX53354"/>
<dbReference type="OrthoDB" id="165498at2759"/>
<feature type="compositionally biased region" description="Polar residues" evidence="1">
    <location>
        <begin position="1"/>
        <end position="16"/>
    </location>
</feature>
<reference evidence="3 5" key="1">
    <citation type="journal article" date="2012" name="Nature">
        <title>Algal genomes reveal evolutionary mosaicism and the fate of nucleomorphs.</title>
        <authorList>
            <consortium name="DOE Joint Genome Institute"/>
            <person name="Curtis B.A."/>
            <person name="Tanifuji G."/>
            <person name="Burki F."/>
            <person name="Gruber A."/>
            <person name="Irimia M."/>
            <person name="Maruyama S."/>
            <person name="Arias M.C."/>
            <person name="Ball S.G."/>
            <person name="Gile G.H."/>
            <person name="Hirakawa Y."/>
            <person name="Hopkins J.F."/>
            <person name="Kuo A."/>
            <person name="Rensing S.A."/>
            <person name="Schmutz J."/>
            <person name="Symeonidi A."/>
            <person name="Elias M."/>
            <person name="Eveleigh R.J."/>
            <person name="Herman E.K."/>
            <person name="Klute M.J."/>
            <person name="Nakayama T."/>
            <person name="Obornik M."/>
            <person name="Reyes-Prieto A."/>
            <person name="Armbrust E.V."/>
            <person name="Aves S.J."/>
            <person name="Beiko R.G."/>
            <person name="Coutinho P."/>
            <person name="Dacks J.B."/>
            <person name="Durnford D.G."/>
            <person name="Fast N.M."/>
            <person name="Green B.R."/>
            <person name="Grisdale C.J."/>
            <person name="Hempel F."/>
            <person name="Henrissat B."/>
            <person name="Hoppner M.P."/>
            <person name="Ishida K."/>
            <person name="Kim E."/>
            <person name="Koreny L."/>
            <person name="Kroth P.G."/>
            <person name="Liu Y."/>
            <person name="Malik S.B."/>
            <person name="Maier U.G."/>
            <person name="McRose D."/>
            <person name="Mock T."/>
            <person name="Neilson J.A."/>
            <person name="Onodera N.T."/>
            <person name="Poole A.M."/>
            <person name="Pritham E.J."/>
            <person name="Richards T.A."/>
            <person name="Rocap G."/>
            <person name="Roy S.W."/>
            <person name="Sarai C."/>
            <person name="Schaack S."/>
            <person name="Shirato S."/>
            <person name="Slamovits C.H."/>
            <person name="Spencer D.F."/>
            <person name="Suzuki S."/>
            <person name="Worden A.Z."/>
            <person name="Zauner S."/>
            <person name="Barry K."/>
            <person name="Bell C."/>
            <person name="Bharti A.K."/>
            <person name="Crow J.A."/>
            <person name="Grimwood J."/>
            <person name="Kramer R."/>
            <person name="Lindquist E."/>
            <person name="Lucas S."/>
            <person name="Salamov A."/>
            <person name="McFadden G.I."/>
            <person name="Lane C.E."/>
            <person name="Keeling P.J."/>
            <person name="Gray M.W."/>
            <person name="Grigoriev I.V."/>
            <person name="Archibald J.M."/>
        </authorList>
    </citation>
    <scope>NUCLEOTIDE SEQUENCE</scope>
    <source>
        <strain evidence="3 5">CCMP2712</strain>
    </source>
</reference>
<reference evidence="5" key="2">
    <citation type="submission" date="2012-11" db="EMBL/GenBank/DDBJ databases">
        <authorList>
            <person name="Kuo A."/>
            <person name="Curtis B.A."/>
            <person name="Tanifuji G."/>
            <person name="Burki F."/>
            <person name="Gruber A."/>
            <person name="Irimia M."/>
            <person name="Maruyama S."/>
            <person name="Arias M.C."/>
            <person name="Ball S.G."/>
            <person name="Gile G.H."/>
            <person name="Hirakawa Y."/>
            <person name="Hopkins J.F."/>
            <person name="Rensing S.A."/>
            <person name="Schmutz J."/>
            <person name="Symeonidi A."/>
            <person name="Elias M."/>
            <person name="Eveleigh R.J."/>
            <person name="Herman E.K."/>
            <person name="Klute M.J."/>
            <person name="Nakayama T."/>
            <person name="Obornik M."/>
            <person name="Reyes-Prieto A."/>
            <person name="Armbrust E.V."/>
            <person name="Aves S.J."/>
            <person name="Beiko R.G."/>
            <person name="Coutinho P."/>
            <person name="Dacks J.B."/>
            <person name="Durnford D.G."/>
            <person name="Fast N.M."/>
            <person name="Green B.R."/>
            <person name="Grisdale C."/>
            <person name="Hempe F."/>
            <person name="Henrissat B."/>
            <person name="Hoppner M.P."/>
            <person name="Ishida K.-I."/>
            <person name="Kim E."/>
            <person name="Koreny L."/>
            <person name="Kroth P.G."/>
            <person name="Liu Y."/>
            <person name="Malik S.-B."/>
            <person name="Maier U.G."/>
            <person name="McRose D."/>
            <person name="Mock T."/>
            <person name="Neilson J.A."/>
            <person name="Onodera N.T."/>
            <person name="Poole A.M."/>
            <person name="Pritham E.J."/>
            <person name="Richards T.A."/>
            <person name="Rocap G."/>
            <person name="Roy S.W."/>
            <person name="Sarai C."/>
            <person name="Schaack S."/>
            <person name="Shirato S."/>
            <person name="Slamovits C.H."/>
            <person name="Spencer D.F."/>
            <person name="Suzuki S."/>
            <person name="Worden A.Z."/>
            <person name="Zauner S."/>
            <person name="Barry K."/>
            <person name="Bell C."/>
            <person name="Bharti A.K."/>
            <person name="Crow J.A."/>
            <person name="Grimwood J."/>
            <person name="Kramer R."/>
            <person name="Lindquist E."/>
            <person name="Lucas S."/>
            <person name="Salamov A."/>
            <person name="McFadden G.I."/>
            <person name="Lane C.E."/>
            <person name="Keeling P.J."/>
            <person name="Gray M.W."/>
            <person name="Grigoriev I.V."/>
            <person name="Archibald J.M."/>
        </authorList>
    </citation>
    <scope>NUCLEOTIDE SEQUENCE</scope>
    <source>
        <strain evidence="5">CCMP2712</strain>
    </source>
</reference>
<dbReference type="EMBL" id="JH992970">
    <property type="protein sequence ID" value="EKX53354.1"/>
    <property type="molecule type" value="Genomic_DNA"/>
</dbReference>
<dbReference type="SUPFAM" id="SSF50156">
    <property type="entry name" value="PDZ domain-like"/>
    <property type="match status" value="2"/>
</dbReference>
<dbReference type="KEGG" id="gtt:GUITHDRAFT_101057"/>
<dbReference type="PANTHER" id="PTHR32060">
    <property type="entry name" value="TAIL-SPECIFIC PROTEASE"/>
    <property type="match status" value="1"/>
</dbReference>
<organism evidence="3">
    <name type="scientific">Guillardia theta (strain CCMP2712)</name>
    <name type="common">Cryptophyte</name>
    <dbReference type="NCBI Taxonomy" id="905079"/>
    <lineage>
        <taxon>Eukaryota</taxon>
        <taxon>Cryptophyceae</taxon>
        <taxon>Pyrenomonadales</taxon>
        <taxon>Geminigeraceae</taxon>
        <taxon>Guillardia</taxon>
    </lineage>
</organism>
<keyword evidence="5" id="KW-1185">Reference proteome</keyword>
<protein>
    <recommendedName>
        <fullName evidence="2">PDZ domain-containing protein</fullName>
    </recommendedName>
</protein>
<proteinExistence type="predicted"/>
<evidence type="ECO:0000259" key="2">
    <source>
        <dbReference type="PROSITE" id="PS50106"/>
    </source>
</evidence>
<dbReference type="Proteomes" id="UP000011087">
    <property type="component" value="Unassembled WGS sequence"/>
</dbReference>
<dbReference type="EnsemblProtists" id="EKX53354">
    <property type="protein sequence ID" value="EKX53354"/>
    <property type="gene ID" value="GUITHDRAFT_101057"/>
</dbReference>